<comment type="caution">
    <text evidence="1">The sequence shown here is derived from an EMBL/GenBank/DDBJ whole genome shotgun (WGS) entry which is preliminary data.</text>
</comment>
<name>A0A4R1S4T7_HYDET</name>
<accession>A0A4R1S4T7</accession>
<proteinExistence type="predicted"/>
<evidence type="ECO:0000313" key="2">
    <source>
        <dbReference type="Proteomes" id="UP000295008"/>
    </source>
</evidence>
<keyword evidence="2" id="KW-1185">Reference proteome</keyword>
<sequence length="123" mass="12730">MKFVQTDYAGTKNILRFPDHYVAVPVTVDDTDIALNEDGKKIVPAGTIVGGVGGKVLDDPDAIKVAHKNDAGAEGVLLNDADVTYGPCGAAMIIHGFPATGTLPEAPSAEAITALQGRIVFVK</sequence>
<dbReference type="EMBL" id="SLUN01000004">
    <property type="protein sequence ID" value="TCL74238.1"/>
    <property type="molecule type" value="Genomic_DNA"/>
</dbReference>
<dbReference type="OrthoDB" id="1955612at2"/>
<organism evidence="1 2">
    <name type="scientific">Hydrogenispora ethanolica</name>
    <dbReference type="NCBI Taxonomy" id="1082276"/>
    <lineage>
        <taxon>Bacteria</taxon>
        <taxon>Bacillati</taxon>
        <taxon>Bacillota</taxon>
        <taxon>Hydrogenispora</taxon>
    </lineage>
</organism>
<dbReference type="AlphaFoldDB" id="A0A4R1S4T7"/>
<dbReference type="Proteomes" id="UP000295008">
    <property type="component" value="Unassembled WGS sequence"/>
</dbReference>
<dbReference type="RefSeq" id="WP_132013225.1">
    <property type="nucleotide sequence ID" value="NZ_SLUN01000004.1"/>
</dbReference>
<gene>
    <name evidence="1" type="ORF">EDC14_1004176</name>
</gene>
<reference evidence="1 2" key="1">
    <citation type="submission" date="2019-03" db="EMBL/GenBank/DDBJ databases">
        <title>Genomic Encyclopedia of Type Strains, Phase IV (KMG-IV): sequencing the most valuable type-strain genomes for metagenomic binning, comparative biology and taxonomic classification.</title>
        <authorList>
            <person name="Goeker M."/>
        </authorList>
    </citation>
    <scope>NUCLEOTIDE SEQUENCE [LARGE SCALE GENOMIC DNA]</scope>
    <source>
        <strain evidence="1 2">LX-B</strain>
    </source>
</reference>
<evidence type="ECO:0008006" key="3">
    <source>
        <dbReference type="Google" id="ProtNLM"/>
    </source>
</evidence>
<evidence type="ECO:0000313" key="1">
    <source>
        <dbReference type="EMBL" id="TCL74238.1"/>
    </source>
</evidence>
<protein>
    <recommendedName>
        <fullName evidence="3">Bacteriophage lambda head decoration protein D</fullName>
    </recommendedName>
</protein>